<organism evidence="24 25">
    <name type="scientific">Actinia tenebrosa</name>
    <name type="common">Australian red waratah sea anemone</name>
    <dbReference type="NCBI Taxonomy" id="6105"/>
    <lineage>
        <taxon>Eukaryota</taxon>
        <taxon>Metazoa</taxon>
        <taxon>Cnidaria</taxon>
        <taxon>Anthozoa</taxon>
        <taxon>Hexacorallia</taxon>
        <taxon>Actiniaria</taxon>
        <taxon>Actiniidae</taxon>
        <taxon>Actinia</taxon>
    </lineage>
</organism>
<feature type="region of interest" description="Disordered" evidence="21">
    <location>
        <begin position="599"/>
        <end position="652"/>
    </location>
</feature>
<dbReference type="SMART" id="SM00490">
    <property type="entry name" value="HELICc"/>
    <property type="match status" value="1"/>
</dbReference>
<dbReference type="InterPro" id="IPR032284">
    <property type="entry name" value="RecQ_Zn-bd"/>
</dbReference>
<evidence type="ECO:0000256" key="20">
    <source>
        <dbReference type="RuleBase" id="RU364117"/>
    </source>
</evidence>
<comment type="cofactor">
    <cofactor evidence="2">
        <name>Mg(2+)</name>
        <dbReference type="ChEBI" id="CHEBI:18420"/>
    </cofactor>
</comment>
<comment type="similarity">
    <text evidence="5 20">Belongs to the helicase family. RecQ subfamily.</text>
</comment>
<evidence type="ECO:0000256" key="4">
    <source>
        <dbReference type="ARBA" id="ARBA00004123"/>
    </source>
</evidence>
<evidence type="ECO:0000256" key="16">
    <source>
        <dbReference type="ARBA" id="ARBA00023242"/>
    </source>
</evidence>
<gene>
    <name evidence="25" type="primary">LOC116307964</name>
</gene>
<evidence type="ECO:0000256" key="18">
    <source>
        <dbReference type="ARBA" id="ARBA00048778"/>
    </source>
</evidence>
<proteinExistence type="inferred from homology"/>
<reference evidence="25" key="1">
    <citation type="submission" date="2025-08" db="UniProtKB">
        <authorList>
            <consortium name="RefSeq"/>
        </authorList>
    </citation>
    <scope>IDENTIFICATION</scope>
    <source>
        <tissue evidence="25">Tentacle</tissue>
    </source>
</reference>
<dbReference type="GO" id="GO:0005737">
    <property type="term" value="C:cytoplasm"/>
    <property type="evidence" value="ECO:0007669"/>
    <property type="project" value="TreeGrafter"/>
</dbReference>
<dbReference type="NCBIfam" id="TIGR00614">
    <property type="entry name" value="recQ_fam"/>
    <property type="match status" value="1"/>
</dbReference>
<dbReference type="InParanoid" id="A0A6P8JBZ2"/>
<dbReference type="CDD" id="cd18794">
    <property type="entry name" value="SF2_C_RecQ"/>
    <property type="match status" value="1"/>
</dbReference>
<dbReference type="PROSITE" id="PS51192">
    <property type="entry name" value="HELICASE_ATP_BIND_1"/>
    <property type="match status" value="1"/>
</dbReference>
<dbReference type="Pfam" id="PF16124">
    <property type="entry name" value="RecQ_Zn_bind"/>
    <property type="match status" value="1"/>
</dbReference>
<dbReference type="PROSITE" id="PS51194">
    <property type="entry name" value="HELICASE_CTER"/>
    <property type="match status" value="1"/>
</dbReference>
<evidence type="ECO:0000256" key="8">
    <source>
        <dbReference type="ARBA" id="ARBA00022741"/>
    </source>
</evidence>
<dbReference type="GO" id="GO:0003677">
    <property type="term" value="F:DNA binding"/>
    <property type="evidence" value="ECO:0007669"/>
    <property type="project" value="UniProtKB-KW"/>
</dbReference>
<feature type="compositionally biased region" description="Basic residues" evidence="21">
    <location>
        <begin position="599"/>
        <end position="609"/>
    </location>
</feature>
<evidence type="ECO:0000256" key="3">
    <source>
        <dbReference type="ARBA" id="ARBA00001947"/>
    </source>
</evidence>
<dbReference type="GO" id="GO:0009378">
    <property type="term" value="F:four-way junction helicase activity"/>
    <property type="evidence" value="ECO:0007669"/>
    <property type="project" value="TreeGrafter"/>
</dbReference>
<accession>A0A6P8JBZ2</accession>
<dbReference type="PANTHER" id="PTHR13710">
    <property type="entry name" value="DNA HELICASE RECQ FAMILY MEMBER"/>
    <property type="match status" value="1"/>
</dbReference>
<evidence type="ECO:0000256" key="9">
    <source>
        <dbReference type="ARBA" id="ARBA00022801"/>
    </source>
</evidence>
<keyword evidence="11" id="KW-0862">Zinc</keyword>
<keyword evidence="13" id="KW-0007">Acetylation</keyword>
<comment type="catalytic activity">
    <reaction evidence="18">
        <text>ATP + H2O = ADP + phosphate + H(+)</text>
        <dbReference type="Rhea" id="RHEA:13065"/>
        <dbReference type="ChEBI" id="CHEBI:15377"/>
        <dbReference type="ChEBI" id="CHEBI:15378"/>
        <dbReference type="ChEBI" id="CHEBI:30616"/>
        <dbReference type="ChEBI" id="CHEBI:43474"/>
        <dbReference type="ChEBI" id="CHEBI:456216"/>
    </reaction>
    <physiologicalReaction direction="left-to-right" evidence="18">
        <dbReference type="Rhea" id="RHEA:13066"/>
    </physiologicalReaction>
</comment>
<evidence type="ECO:0000256" key="1">
    <source>
        <dbReference type="ARBA" id="ARBA00001936"/>
    </source>
</evidence>
<dbReference type="Gene3D" id="1.10.10.10">
    <property type="entry name" value="Winged helix-like DNA-binding domain superfamily/Winged helix DNA-binding domain"/>
    <property type="match status" value="1"/>
</dbReference>
<dbReference type="GO" id="GO:0043138">
    <property type="term" value="F:3'-5' DNA helicase activity"/>
    <property type="evidence" value="ECO:0007669"/>
    <property type="project" value="UniProtKB-EC"/>
</dbReference>
<keyword evidence="12 20" id="KW-0067">ATP-binding</keyword>
<dbReference type="InterPro" id="IPR004589">
    <property type="entry name" value="DNA_helicase_ATP-dep_RecQ"/>
</dbReference>
<comment type="catalytic activity">
    <reaction evidence="17 20">
        <text>Couples ATP hydrolysis with the unwinding of duplex DNA by translocating in the 3'-5' direction.</text>
        <dbReference type="EC" id="5.6.2.4"/>
    </reaction>
</comment>
<comment type="cofactor">
    <cofactor evidence="1">
        <name>Mn(2+)</name>
        <dbReference type="ChEBI" id="CHEBI:29035"/>
    </cofactor>
</comment>
<keyword evidence="6" id="KW-0597">Phosphoprotein</keyword>
<keyword evidence="8 20" id="KW-0547">Nucleotide-binding</keyword>
<dbReference type="InterPro" id="IPR027417">
    <property type="entry name" value="P-loop_NTPase"/>
</dbReference>
<evidence type="ECO:0000256" key="13">
    <source>
        <dbReference type="ARBA" id="ARBA00022990"/>
    </source>
</evidence>
<dbReference type="OrthoDB" id="10261556at2759"/>
<dbReference type="FunFam" id="3.40.50.300:FF:000752">
    <property type="entry name" value="ATP-dependent DNA helicase"/>
    <property type="match status" value="1"/>
</dbReference>
<keyword evidence="10 20" id="KW-0347">Helicase</keyword>
<dbReference type="InterPro" id="IPR014001">
    <property type="entry name" value="Helicase_ATP-bd"/>
</dbReference>
<keyword evidence="15" id="KW-0413">Isomerase</keyword>
<keyword evidence="16 20" id="KW-0539">Nucleus</keyword>
<name>A0A6P8JBZ2_ACTTE</name>
<feature type="domain" description="Helicase C-terminal" evidence="23">
    <location>
        <begin position="299"/>
        <end position="447"/>
    </location>
</feature>
<evidence type="ECO:0000256" key="14">
    <source>
        <dbReference type="ARBA" id="ARBA00023125"/>
    </source>
</evidence>
<keyword evidence="14" id="KW-0238">DNA-binding</keyword>
<dbReference type="FunFam" id="3.40.50.300:FF:000596">
    <property type="entry name" value="ATP-dependent DNA helicase"/>
    <property type="match status" value="1"/>
</dbReference>
<dbReference type="SUPFAM" id="SSF52540">
    <property type="entry name" value="P-loop containing nucleoside triphosphate hydrolases"/>
    <property type="match status" value="1"/>
</dbReference>
<evidence type="ECO:0000313" key="25">
    <source>
        <dbReference type="RefSeq" id="XP_031574155.1"/>
    </source>
</evidence>
<comment type="catalytic activity">
    <reaction evidence="19">
        <text>dATP + H2O = dADP + phosphate + H(+)</text>
        <dbReference type="Rhea" id="RHEA:51908"/>
        <dbReference type="ChEBI" id="CHEBI:15377"/>
        <dbReference type="ChEBI" id="CHEBI:15378"/>
        <dbReference type="ChEBI" id="CHEBI:43474"/>
        <dbReference type="ChEBI" id="CHEBI:57667"/>
        <dbReference type="ChEBI" id="CHEBI:61404"/>
    </reaction>
    <physiologicalReaction direction="left-to-right" evidence="19">
        <dbReference type="Rhea" id="RHEA:51909"/>
    </physiologicalReaction>
</comment>
<comment type="cofactor">
    <cofactor evidence="3">
        <name>Zn(2+)</name>
        <dbReference type="ChEBI" id="CHEBI:29105"/>
    </cofactor>
</comment>
<evidence type="ECO:0000256" key="6">
    <source>
        <dbReference type="ARBA" id="ARBA00022553"/>
    </source>
</evidence>
<evidence type="ECO:0000256" key="7">
    <source>
        <dbReference type="ARBA" id="ARBA00022723"/>
    </source>
</evidence>
<keyword evidence="9 20" id="KW-0378">Hydrolase</keyword>
<dbReference type="FunFam" id="1.10.10.10:FF:000306">
    <property type="entry name" value="ATP-dependent DNA helicase"/>
    <property type="match status" value="1"/>
</dbReference>
<dbReference type="PANTHER" id="PTHR13710:SF105">
    <property type="entry name" value="ATP-DEPENDENT DNA HELICASE Q1"/>
    <property type="match status" value="1"/>
</dbReference>
<dbReference type="InterPro" id="IPR001650">
    <property type="entry name" value="Helicase_C-like"/>
</dbReference>
<dbReference type="GO" id="GO:0000724">
    <property type="term" value="P:double-strand break repair via homologous recombination"/>
    <property type="evidence" value="ECO:0007669"/>
    <property type="project" value="TreeGrafter"/>
</dbReference>
<evidence type="ECO:0000256" key="12">
    <source>
        <dbReference type="ARBA" id="ARBA00022840"/>
    </source>
</evidence>
<dbReference type="InterPro" id="IPR036388">
    <property type="entry name" value="WH-like_DNA-bd_sf"/>
</dbReference>
<dbReference type="Pfam" id="PF00271">
    <property type="entry name" value="Helicase_C"/>
    <property type="match status" value="1"/>
</dbReference>
<evidence type="ECO:0000259" key="23">
    <source>
        <dbReference type="PROSITE" id="PS51194"/>
    </source>
</evidence>
<evidence type="ECO:0000256" key="2">
    <source>
        <dbReference type="ARBA" id="ARBA00001946"/>
    </source>
</evidence>
<dbReference type="Pfam" id="PF00270">
    <property type="entry name" value="DEAD"/>
    <property type="match status" value="1"/>
</dbReference>
<evidence type="ECO:0000256" key="5">
    <source>
        <dbReference type="ARBA" id="ARBA00005446"/>
    </source>
</evidence>
<dbReference type="Gene3D" id="3.40.50.300">
    <property type="entry name" value="P-loop containing nucleotide triphosphate hydrolases"/>
    <property type="match status" value="2"/>
</dbReference>
<dbReference type="InterPro" id="IPR011545">
    <property type="entry name" value="DEAD/DEAH_box_helicase_dom"/>
</dbReference>
<sequence length="652" mass="74261">MESSKELKEINEELEEIGSQITLLLERQQYLVERKNEIENNLSFCHEESTSKGHPQHKTKQDFKATSFPWSAELEDARKNIFNIGKFRPLQLECINATMSGCDCILIMPTGGGKSLCFQLPAVVSKGLTLVVSPLVSLMEDQLMALERLQIKSEMLSADSTREKVNSVHAAMLDKKSGLKILYVTPEKIAKSKRFMAKLEKCYEAGCLSRIVIDEVHCTSQWGHDFRPDYKILGILKRQYPGVPILGLTATATTKVIEDVKKILDLKPDCVMLRASFNRHNLFYEVRYKPPSSKDFMDDIHSLILSKFSGQSGIIYCLSRNDSEEVAKELTTRGIKASCYHADIPSAQRSQIHLKWTQNRIQVVVATVAFGMGIDKPDVRFVIHHSLSKSMENYYQESGRAGRDDMPSFCILYYRPFDAFRQLPMVFTEQTGIQNLYNILRYCQEERMCRRAVIGQYFGEQWNPKNCQNMCDHCSEQTEGINVTVESTDITEYTSNIIQILSQAKSLGERVTPNKLVEAWKGKGPPVLRIKRITPPSLTQDQCERLIVHLLLKGFIKEEFHFTPYSTISYLVKGTRADMVMRGLSVKMELRESDKQTVKVKSKQLKSKAKNALSRKTQLLDALPSAEPSSKRKRKTKDSPPLPTTKEPFLIE</sequence>
<evidence type="ECO:0000256" key="11">
    <source>
        <dbReference type="ARBA" id="ARBA00022833"/>
    </source>
</evidence>
<dbReference type="PROSITE" id="PS00690">
    <property type="entry name" value="DEAH_ATP_HELICASE"/>
    <property type="match status" value="1"/>
</dbReference>
<dbReference type="GO" id="GO:0005634">
    <property type="term" value="C:nucleus"/>
    <property type="evidence" value="ECO:0007669"/>
    <property type="project" value="UniProtKB-SubCell"/>
</dbReference>
<dbReference type="RefSeq" id="XP_031574155.1">
    <property type="nucleotide sequence ID" value="XM_031718295.1"/>
</dbReference>
<protein>
    <recommendedName>
        <fullName evidence="20">ATP-dependent DNA helicase</fullName>
        <ecNumber evidence="20">5.6.2.4</ecNumber>
    </recommendedName>
</protein>
<dbReference type="SMART" id="SM00487">
    <property type="entry name" value="DEXDc"/>
    <property type="match status" value="1"/>
</dbReference>
<dbReference type="GO" id="GO:0005524">
    <property type="term" value="F:ATP binding"/>
    <property type="evidence" value="ECO:0007669"/>
    <property type="project" value="UniProtKB-KW"/>
</dbReference>
<evidence type="ECO:0000313" key="24">
    <source>
        <dbReference type="Proteomes" id="UP000515163"/>
    </source>
</evidence>
<dbReference type="AlphaFoldDB" id="A0A6P8JBZ2"/>
<keyword evidence="7" id="KW-0479">Metal-binding</keyword>
<keyword evidence="24" id="KW-1185">Reference proteome</keyword>
<dbReference type="GeneID" id="116307964"/>
<dbReference type="InterPro" id="IPR002464">
    <property type="entry name" value="DNA/RNA_helicase_DEAH_CS"/>
</dbReference>
<dbReference type="Proteomes" id="UP000515163">
    <property type="component" value="Unplaced"/>
</dbReference>
<evidence type="ECO:0000256" key="10">
    <source>
        <dbReference type="ARBA" id="ARBA00022806"/>
    </source>
</evidence>
<evidence type="ECO:0000256" key="17">
    <source>
        <dbReference type="ARBA" id="ARBA00034617"/>
    </source>
</evidence>
<comment type="subcellular location">
    <subcellularLocation>
        <location evidence="4 20">Nucleus</location>
    </subcellularLocation>
</comment>
<dbReference type="GO" id="GO:0005694">
    <property type="term" value="C:chromosome"/>
    <property type="evidence" value="ECO:0007669"/>
    <property type="project" value="TreeGrafter"/>
</dbReference>
<dbReference type="GO" id="GO:0046872">
    <property type="term" value="F:metal ion binding"/>
    <property type="evidence" value="ECO:0007669"/>
    <property type="project" value="UniProtKB-KW"/>
</dbReference>
<evidence type="ECO:0000256" key="21">
    <source>
        <dbReference type="SAM" id="MobiDB-lite"/>
    </source>
</evidence>
<evidence type="ECO:0000259" key="22">
    <source>
        <dbReference type="PROSITE" id="PS51192"/>
    </source>
</evidence>
<dbReference type="KEGG" id="aten:116307964"/>
<dbReference type="FunCoup" id="A0A6P8JBZ2">
    <property type="interactions" value="2761"/>
</dbReference>
<dbReference type="EC" id="5.6.2.4" evidence="20"/>
<evidence type="ECO:0000256" key="15">
    <source>
        <dbReference type="ARBA" id="ARBA00023235"/>
    </source>
</evidence>
<feature type="domain" description="Helicase ATP-binding" evidence="22">
    <location>
        <begin position="95"/>
        <end position="270"/>
    </location>
</feature>
<dbReference type="GO" id="GO:0016787">
    <property type="term" value="F:hydrolase activity"/>
    <property type="evidence" value="ECO:0007669"/>
    <property type="project" value="UniProtKB-KW"/>
</dbReference>
<dbReference type="CDD" id="cd18015">
    <property type="entry name" value="DEXHc_RecQ1"/>
    <property type="match status" value="1"/>
</dbReference>
<evidence type="ECO:0000256" key="19">
    <source>
        <dbReference type="ARBA" id="ARBA00051437"/>
    </source>
</evidence>